<dbReference type="EMBL" id="MN739523">
    <property type="protein sequence ID" value="QHT10663.1"/>
    <property type="molecule type" value="Genomic_DNA"/>
</dbReference>
<evidence type="ECO:0000313" key="1">
    <source>
        <dbReference type="EMBL" id="QHT10663.1"/>
    </source>
</evidence>
<proteinExistence type="predicted"/>
<dbReference type="Gene3D" id="3.40.50.300">
    <property type="entry name" value="P-loop containing nucleotide triphosphate hydrolases"/>
    <property type="match status" value="1"/>
</dbReference>
<reference evidence="1" key="1">
    <citation type="journal article" date="2020" name="Nature">
        <title>Giant virus diversity and host interactions through global metagenomics.</title>
        <authorList>
            <person name="Schulz F."/>
            <person name="Roux S."/>
            <person name="Paez-Espino D."/>
            <person name="Jungbluth S."/>
            <person name="Walsh D.A."/>
            <person name="Denef V.J."/>
            <person name="McMahon K.D."/>
            <person name="Konstantinidis K.T."/>
            <person name="Eloe-Fadrosh E.A."/>
            <person name="Kyrpides N.C."/>
            <person name="Woyke T."/>
        </authorList>
    </citation>
    <scope>NUCLEOTIDE SEQUENCE</scope>
    <source>
        <strain evidence="1">GVMAG-M-3300023174-107</strain>
    </source>
</reference>
<dbReference type="InterPro" id="IPR027417">
    <property type="entry name" value="P-loop_NTPase"/>
</dbReference>
<accession>A0A6C0D2I8</accession>
<dbReference type="SUPFAM" id="SSF52540">
    <property type="entry name" value="P-loop containing nucleoside triphosphate hydrolases"/>
    <property type="match status" value="1"/>
</dbReference>
<name>A0A6C0D2I8_9ZZZZ</name>
<evidence type="ECO:0008006" key="2">
    <source>
        <dbReference type="Google" id="ProtNLM"/>
    </source>
</evidence>
<sequence>MYFIISLGMPGSGKTYLNEKIKKMFNIKPETILIDELVQRDKTYISAVNKILKTCKGKCLTRPSVKTYKKFEAAYWNTRSNGCGNPKCVDASGCNCYNNKLLNHAIKKKSDIIFESALSGPLDWLFQLIPPEYNILFFVNLVNLNTIMKRIKTRVKSEMRQKIAPRLPQSNKKFLIQRRKHLYKNLVDLLKRKERIILYDNLEKKIIYDGQTNIGLKKIIHSY</sequence>
<organism evidence="1">
    <name type="scientific">viral metagenome</name>
    <dbReference type="NCBI Taxonomy" id="1070528"/>
    <lineage>
        <taxon>unclassified sequences</taxon>
        <taxon>metagenomes</taxon>
        <taxon>organismal metagenomes</taxon>
    </lineage>
</organism>
<dbReference type="AlphaFoldDB" id="A0A6C0D2I8"/>
<protein>
    <recommendedName>
        <fullName evidence="2">Zeta toxin domain-containing protein</fullName>
    </recommendedName>
</protein>